<name>A0ACC0EUR1_9BASI</name>
<accession>A0ACC0EUR1</accession>
<gene>
    <name evidence="1" type="ORF">MJO28_002926</name>
</gene>
<dbReference type="Proteomes" id="UP001060170">
    <property type="component" value="Chromosome 3"/>
</dbReference>
<proteinExistence type="predicted"/>
<protein>
    <submittedName>
        <fullName evidence="1">Uncharacterized protein</fullName>
    </submittedName>
</protein>
<reference evidence="1 2" key="3">
    <citation type="journal article" date="2022" name="Microbiol. Spectr.">
        <title>Folding features and dynamics of 3D genome architecture in plant fungal pathogens.</title>
        <authorList>
            <person name="Xia C."/>
        </authorList>
    </citation>
    <scope>NUCLEOTIDE SEQUENCE [LARGE SCALE GENOMIC DNA]</scope>
    <source>
        <strain evidence="1 2">93-210</strain>
    </source>
</reference>
<dbReference type="EMBL" id="CM045867">
    <property type="protein sequence ID" value="KAI7959135.1"/>
    <property type="molecule type" value="Genomic_DNA"/>
</dbReference>
<sequence>MAIKTAELAKSSNRAQALFSSDREPTEFGTSDNIVASGSEGDILVNEIGSYWIALSLFKDP</sequence>
<organism evidence="1 2">
    <name type="scientific">Puccinia striiformis f. sp. tritici</name>
    <dbReference type="NCBI Taxonomy" id="168172"/>
    <lineage>
        <taxon>Eukaryota</taxon>
        <taxon>Fungi</taxon>
        <taxon>Dikarya</taxon>
        <taxon>Basidiomycota</taxon>
        <taxon>Pucciniomycotina</taxon>
        <taxon>Pucciniomycetes</taxon>
        <taxon>Pucciniales</taxon>
        <taxon>Pucciniaceae</taxon>
        <taxon>Puccinia</taxon>
    </lineage>
</organism>
<evidence type="ECO:0000313" key="1">
    <source>
        <dbReference type="EMBL" id="KAI7959135.1"/>
    </source>
</evidence>
<reference evidence="2" key="1">
    <citation type="journal article" date="2018" name="BMC Genomics">
        <title>Genomic insights into host adaptation between the wheat stripe rust pathogen (Puccinia striiformis f. sp. tritici) and the barley stripe rust pathogen (Puccinia striiformis f. sp. hordei).</title>
        <authorList>
            <person name="Xia C."/>
            <person name="Wang M."/>
            <person name="Yin C."/>
            <person name="Cornejo O.E."/>
            <person name="Hulbert S.H."/>
            <person name="Chen X."/>
        </authorList>
    </citation>
    <scope>NUCLEOTIDE SEQUENCE [LARGE SCALE GENOMIC DNA]</scope>
    <source>
        <strain evidence="2">93-210</strain>
    </source>
</reference>
<evidence type="ECO:0000313" key="2">
    <source>
        <dbReference type="Proteomes" id="UP001060170"/>
    </source>
</evidence>
<reference evidence="2" key="2">
    <citation type="journal article" date="2018" name="Mol. Plant Microbe Interact.">
        <title>Genome sequence resources for the wheat stripe rust pathogen (Puccinia striiformis f. sp. tritici) and the barley stripe rust pathogen (Puccinia striiformis f. sp. hordei).</title>
        <authorList>
            <person name="Xia C."/>
            <person name="Wang M."/>
            <person name="Yin C."/>
            <person name="Cornejo O.E."/>
            <person name="Hulbert S.H."/>
            <person name="Chen X."/>
        </authorList>
    </citation>
    <scope>NUCLEOTIDE SEQUENCE [LARGE SCALE GENOMIC DNA]</scope>
    <source>
        <strain evidence="2">93-210</strain>
    </source>
</reference>
<keyword evidence="2" id="KW-1185">Reference proteome</keyword>
<comment type="caution">
    <text evidence="1">The sequence shown here is derived from an EMBL/GenBank/DDBJ whole genome shotgun (WGS) entry which is preliminary data.</text>
</comment>